<dbReference type="GO" id="GO:0005829">
    <property type="term" value="C:cytosol"/>
    <property type="evidence" value="ECO:0007669"/>
    <property type="project" value="TreeGrafter"/>
</dbReference>
<sequence length="354" mass="39039">MEPMIQENMSTAFWEELQRNWQQNLLRWLTRKNMRKLSLGIDTSNYKTSVALTDQSGEILSNLQQYLTVKKGERGLRQSAALFQHVQNLPHLLEETFETLAKLRREEEAEIACISVSEKPRPVDGSYMPCFLAGLSTAKSIAAALGVPCYTFSHQEGHIEAARWRSPLAEANRFISFHFSGGTTEALLVSEDGISIVGGSKDLAFGQVLDRVGVALGMEFPCGQSLDEIAVAAQAADGQVKDNFLPKIKCEEGYINLSGIETKCQRSLTETAPEILIPMLFQRISEAICDMSLYLANTYQTDSILFAGGVSASSLIRKNLETKLSKLKIHFGEPVLCTDNAAGIALLGGKKQWL</sequence>
<dbReference type="InterPro" id="IPR043129">
    <property type="entry name" value="ATPase_NBD"/>
</dbReference>
<dbReference type="Pfam" id="PF00814">
    <property type="entry name" value="TsaD"/>
    <property type="match status" value="1"/>
</dbReference>
<evidence type="ECO:0000256" key="3">
    <source>
        <dbReference type="ARBA" id="ARBA00022694"/>
    </source>
</evidence>
<dbReference type="Gene3D" id="3.30.420.40">
    <property type="match status" value="2"/>
</dbReference>
<accession>A0A845QKC8</accession>
<feature type="domain" description="Gcp-like" evidence="7">
    <location>
        <begin position="78"/>
        <end position="345"/>
    </location>
</feature>
<dbReference type="GO" id="GO:0046872">
    <property type="term" value="F:metal ion binding"/>
    <property type="evidence" value="ECO:0007669"/>
    <property type="project" value="UniProtKB-KW"/>
</dbReference>
<keyword evidence="5" id="KW-0012">Acyltransferase</keyword>
<evidence type="ECO:0000313" key="8">
    <source>
        <dbReference type="EMBL" id="NBH61147.1"/>
    </source>
</evidence>
<reference evidence="8 9" key="1">
    <citation type="submission" date="2018-08" db="EMBL/GenBank/DDBJ databases">
        <title>Murine metabolic-syndrome-specific gut microbial biobank.</title>
        <authorList>
            <person name="Liu C."/>
        </authorList>
    </citation>
    <scope>NUCLEOTIDE SEQUENCE [LARGE SCALE GENOMIC DNA]</scope>
    <source>
        <strain evidence="8 9">28</strain>
    </source>
</reference>
<dbReference type="GO" id="GO:0006400">
    <property type="term" value="P:tRNA modification"/>
    <property type="evidence" value="ECO:0007669"/>
    <property type="project" value="UniProtKB-ARBA"/>
</dbReference>
<dbReference type="GO" id="GO:0061711">
    <property type="term" value="F:tRNA N(6)-L-threonylcarbamoyladenine synthase activity"/>
    <property type="evidence" value="ECO:0007669"/>
    <property type="project" value="UniProtKB-EC"/>
</dbReference>
<dbReference type="InterPro" id="IPR017861">
    <property type="entry name" value="KAE1/TsaD"/>
</dbReference>
<keyword evidence="4" id="KW-0479">Metal-binding</keyword>
<protein>
    <recommendedName>
        <fullName evidence="1">N(6)-L-threonylcarbamoyladenine synthase</fullName>
        <ecNumber evidence="1">2.3.1.234</ecNumber>
    </recommendedName>
</protein>
<dbReference type="PROSITE" id="PS01016">
    <property type="entry name" value="GLYCOPROTEASE"/>
    <property type="match status" value="1"/>
</dbReference>
<dbReference type="InterPro" id="IPR000905">
    <property type="entry name" value="Gcp-like_dom"/>
</dbReference>
<comment type="catalytic activity">
    <reaction evidence="6">
        <text>L-threonylcarbamoyladenylate + adenosine(37) in tRNA = N(6)-L-threonylcarbamoyladenosine(37) in tRNA + AMP + H(+)</text>
        <dbReference type="Rhea" id="RHEA:37059"/>
        <dbReference type="Rhea" id="RHEA-COMP:10162"/>
        <dbReference type="Rhea" id="RHEA-COMP:10163"/>
        <dbReference type="ChEBI" id="CHEBI:15378"/>
        <dbReference type="ChEBI" id="CHEBI:73682"/>
        <dbReference type="ChEBI" id="CHEBI:74411"/>
        <dbReference type="ChEBI" id="CHEBI:74418"/>
        <dbReference type="ChEBI" id="CHEBI:456215"/>
        <dbReference type="EC" id="2.3.1.234"/>
    </reaction>
</comment>
<evidence type="ECO:0000256" key="6">
    <source>
        <dbReference type="ARBA" id="ARBA00048117"/>
    </source>
</evidence>
<evidence type="ECO:0000313" key="9">
    <source>
        <dbReference type="Proteomes" id="UP000446866"/>
    </source>
</evidence>
<comment type="caution">
    <text evidence="8">The sequence shown here is derived from an EMBL/GenBank/DDBJ whole genome shotgun (WGS) entry which is preliminary data.</text>
</comment>
<evidence type="ECO:0000256" key="2">
    <source>
        <dbReference type="ARBA" id="ARBA00022679"/>
    </source>
</evidence>
<dbReference type="PANTHER" id="PTHR11735">
    <property type="entry name" value="TRNA N6-ADENOSINE THREONYLCARBAMOYLTRANSFERASE"/>
    <property type="match status" value="1"/>
</dbReference>
<dbReference type="AlphaFoldDB" id="A0A845QKC8"/>
<organism evidence="8 9">
    <name type="scientific">Anaerotruncus colihominis</name>
    <dbReference type="NCBI Taxonomy" id="169435"/>
    <lineage>
        <taxon>Bacteria</taxon>
        <taxon>Bacillati</taxon>
        <taxon>Bacillota</taxon>
        <taxon>Clostridia</taxon>
        <taxon>Eubacteriales</taxon>
        <taxon>Oscillospiraceae</taxon>
        <taxon>Anaerotruncus</taxon>
    </lineage>
</organism>
<keyword evidence="3" id="KW-0819">tRNA processing</keyword>
<dbReference type="EC" id="2.3.1.234" evidence="1"/>
<dbReference type="PRINTS" id="PR00789">
    <property type="entry name" value="OSIALOPTASE"/>
</dbReference>
<dbReference type="PANTHER" id="PTHR11735:SF11">
    <property type="entry name" value="TRNA THREONYLCARBAMOYLADENOSINE BIOSYNTHESIS PROTEIN TSAB"/>
    <property type="match status" value="1"/>
</dbReference>
<evidence type="ECO:0000256" key="1">
    <source>
        <dbReference type="ARBA" id="ARBA00012156"/>
    </source>
</evidence>
<evidence type="ECO:0000256" key="4">
    <source>
        <dbReference type="ARBA" id="ARBA00022723"/>
    </source>
</evidence>
<keyword evidence="2" id="KW-0808">Transferase</keyword>
<dbReference type="EMBL" id="QXWK01000009">
    <property type="protein sequence ID" value="NBH61147.1"/>
    <property type="molecule type" value="Genomic_DNA"/>
</dbReference>
<evidence type="ECO:0000259" key="7">
    <source>
        <dbReference type="Pfam" id="PF00814"/>
    </source>
</evidence>
<keyword evidence="9" id="KW-1185">Reference proteome</keyword>
<dbReference type="InterPro" id="IPR017860">
    <property type="entry name" value="Peptidase_M22_CS"/>
</dbReference>
<gene>
    <name evidence="8" type="ORF">D0435_05715</name>
</gene>
<dbReference type="SUPFAM" id="SSF53067">
    <property type="entry name" value="Actin-like ATPase domain"/>
    <property type="match status" value="1"/>
</dbReference>
<dbReference type="Proteomes" id="UP000446866">
    <property type="component" value="Unassembled WGS sequence"/>
</dbReference>
<proteinExistence type="predicted"/>
<evidence type="ECO:0000256" key="5">
    <source>
        <dbReference type="ARBA" id="ARBA00023315"/>
    </source>
</evidence>
<dbReference type="GO" id="GO:0070525">
    <property type="term" value="P:tRNA threonylcarbamoyladenosine metabolic process"/>
    <property type="evidence" value="ECO:0007669"/>
    <property type="project" value="UniProtKB-ARBA"/>
</dbReference>
<name>A0A845QKC8_9FIRM</name>